<comment type="caution">
    <text evidence="1">The sequence shown here is derived from an EMBL/GenBank/DDBJ whole genome shotgun (WGS) entry which is preliminary data.</text>
</comment>
<dbReference type="EMBL" id="JBIHSF010000008">
    <property type="protein sequence ID" value="MFH0261941.1"/>
    <property type="molecule type" value="Genomic_DNA"/>
</dbReference>
<protein>
    <submittedName>
        <fullName evidence="1">Uncharacterized protein</fullName>
    </submittedName>
</protein>
<keyword evidence="2" id="KW-1185">Reference proteome</keyword>
<dbReference type="Proteomes" id="UP001607125">
    <property type="component" value="Unassembled WGS sequence"/>
</dbReference>
<evidence type="ECO:0000313" key="2">
    <source>
        <dbReference type="Proteomes" id="UP001607125"/>
    </source>
</evidence>
<evidence type="ECO:0000313" key="1">
    <source>
        <dbReference type="EMBL" id="MFH0261941.1"/>
    </source>
</evidence>
<name>A0ABW7IK10_9VIBR</name>
<dbReference type="RefSeq" id="WP_394629527.1">
    <property type="nucleotide sequence ID" value="NZ_JBIHSF010000008.1"/>
</dbReference>
<gene>
    <name evidence="1" type="ORF">ACGRH2_16160</name>
</gene>
<accession>A0ABW7IK10</accession>
<sequence length="80" mass="8883">MHDVNLHNTIHSKLMVEATPKAAVDGAIGISLVETVPFDEDAISPRPRDEGASKVNNRRISFIATVDWLRNQLCKTQETL</sequence>
<proteinExistence type="predicted"/>
<reference evidence="1 2" key="1">
    <citation type="submission" date="2024-10" db="EMBL/GenBank/DDBJ databases">
        <authorList>
            <person name="Yibar A."/>
            <person name="Saticioglu I.B."/>
            <person name="Duman M."/>
            <person name="Ajmi N."/>
            <person name="Gurler F."/>
            <person name="Ay H."/>
            <person name="Onuk E."/>
            <person name="Guler S."/>
            <person name="Romalde J.L."/>
        </authorList>
    </citation>
    <scope>NUCLEOTIDE SEQUENCE [LARGE SCALE GENOMIC DNA]</scope>
    <source>
        <strain evidence="1 2">1-TCBS-B</strain>
    </source>
</reference>
<organism evidence="1 2">
    <name type="scientific">Vibrio barjaei</name>
    <dbReference type="NCBI Taxonomy" id="1676683"/>
    <lineage>
        <taxon>Bacteria</taxon>
        <taxon>Pseudomonadati</taxon>
        <taxon>Pseudomonadota</taxon>
        <taxon>Gammaproteobacteria</taxon>
        <taxon>Vibrionales</taxon>
        <taxon>Vibrionaceae</taxon>
        <taxon>Vibrio</taxon>
    </lineage>
</organism>